<dbReference type="Gene3D" id="3.40.50.1220">
    <property type="entry name" value="TPP-binding domain"/>
    <property type="match status" value="1"/>
</dbReference>
<dbReference type="KEGG" id="pcre:NCTC12858_01269"/>
<dbReference type="RefSeq" id="WP_023939200.1">
    <property type="nucleotide sequence ID" value="NZ_LS483447.1"/>
</dbReference>
<organism evidence="8 9">
    <name type="scientific">Porphyromonas crevioricanis</name>
    <dbReference type="NCBI Taxonomy" id="393921"/>
    <lineage>
        <taxon>Bacteria</taxon>
        <taxon>Pseudomonadati</taxon>
        <taxon>Bacteroidota</taxon>
        <taxon>Bacteroidia</taxon>
        <taxon>Bacteroidales</taxon>
        <taxon>Porphyromonadaceae</taxon>
        <taxon>Porphyromonas</taxon>
    </lineage>
</organism>
<dbReference type="NCBIfam" id="TIGR00173">
    <property type="entry name" value="menD"/>
    <property type="match status" value="1"/>
</dbReference>
<dbReference type="HAMAP" id="MF_01659">
    <property type="entry name" value="MenD"/>
    <property type="match status" value="1"/>
</dbReference>
<evidence type="ECO:0000256" key="2">
    <source>
        <dbReference type="ARBA" id="ARBA00022723"/>
    </source>
</evidence>
<comment type="subunit">
    <text evidence="6">Homodimer.</text>
</comment>
<dbReference type="AlphaFoldDB" id="A0A2X4PHH7"/>
<dbReference type="GO" id="GO:0009234">
    <property type="term" value="P:menaquinone biosynthetic process"/>
    <property type="evidence" value="ECO:0007669"/>
    <property type="project" value="UniProtKB-UniRule"/>
</dbReference>
<dbReference type="Gene3D" id="3.40.50.970">
    <property type="match status" value="2"/>
</dbReference>
<dbReference type="CDD" id="cd07037">
    <property type="entry name" value="TPP_PYR_MenD"/>
    <property type="match status" value="1"/>
</dbReference>
<sequence length="565" mass="63112">MSFSAKPHVQLLIGLLRDYNIQHLVVCPGSRNSPIIETAYELQAFHLHSVVDERSAGYVALGLSEVLNQPVAVCCTSGTALHNLGSSIAEAYFRRIPLLVISADRPSRELFQLDGQTIPQTNIFRRITLHSLDVEETYNDDDLGALARDLSMALLSLSQLPKGPVHINIHIQDPVHESGDWLYQTGRRVRRVGRSINPRFEEVNWESLPRKRVMLLLGQEGFDPNTSLAIRRLKSLGCVVLAEHTANLKPEDDVIKFFDTILYVTDKKEFPSLAPDLLITAGGHIISKRIKQLLRQYKPCEHWHVGIDSSTPIPDPYLSLTHIFDVDLPTFAISLEQYLRENSIPSLGSEEYLQKWEGLQLQVPMPPINNIKNGLSAIGLFLSRCKAGNHLLLGNSSIIRLAQLYPLPFFCHIYANRGTSGIDGLLSTAVGIALGTAEEVWAIVGDLSAFYDMNILRHDLPSNLRIIVLNNGGGGIFFQLPSLQDKSSLKQYIGASHSCSMQGWAEEAGLDYFQPQTVQQFLKALDRKHPTKASLIEIFTDIRKDTEAIQDYRAHVFDALKQTKS</sequence>
<dbReference type="PIRSF" id="PIRSF004983">
    <property type="entry name" value="MenD"/>
    <property type="match status" value="1"/>
</dbReference>
<keyword evidence="3 6" id="KW-0460">Magnesium</keyword>
<evidence type="ECO:0000313" key="8">
    <source>
        <dbReference type="EMBL" id="SQH73414.1"/>
    </source>
</evidence>
<keyword evidence="1 6" id="KW-0808">Transferase</keyword>
<evidence type="ECO:0000256" key="1">
    <source>
        <dbReference type="ARBA" id="ARBA00022679"/>
    </source>
</evidence>
<comment type="pathway">
    <text evidence="6">Quinol/quinone metabolism; menaquinone biosynthesis.</text>
</comment>
<gene>
    <name evidence="6 8" type="primary">menD</name>
    <name evidence="8" type="ORF">NCTC12858_01269</name>
</gene>
<evidence type="ECO:0000256" key="6">
    <source>
        <dbReference type="HAMAP-Rule" id="MF_01659"/>
    </source>
</evidence>
<comment type="function">
    <text evidence="6">Catalyzes the thiamine diphosphate-dependent decarboxylation of 2-oxoglutarate and the subsequent addition of the resulting succinic semialdehyde-thiamine pyrophosphate anion to isochorismate to yield 2-succinyl-5-enolpyruvyl-6-hydroxy-3-cyclohexene-1-carboxylate (SEPHCHC).</text>
</comment>
<proteinExistence type="inferred from homology"/>
<keyword evidence="4 6" id="KW-0786">Thiamine pyrophosphate</keyword>
<comment type="cofactor">
    <cofactor evidence="6">
        <name>Mg(2+)</name>
        <dbReference type="ChEBI" id="CHEBI:18420"/>
    </cofactor>
    <cofactor evidence="6">
        <name>Mn(2+)</name>
        <dbReference type="ChEBI" id="CHEBI:29035"/>
    </cofactor>
</comment>
<evidence type="ECO:0000259" key="7">
    <source>
        <dbReference type="Pfam" id="PF02776"/>
    </source>
</evidence>
<dbReference type="GO" id="GO:0030976">
    <property type="term" value="F:thiamine pyrophosphate binding"/>
    <property type="evidence" value="ECO:0007669"/>
    <property type="project" value="UniProtKB-UniRule"/>
</dbReference>
<feature type="domain" description="Thiamine pyrophosphate enzyme N-terminal TPP-binding" evidence="7">
    <location>
        <begin position="10"/>
        <end position="110"/>
    </location>
</feature>
<comment type="similarity">
    <text evidence="6">Belongs to the TPP enzyme family. MenD subfamily.</text>
</comment>
<dbReference type="EC" id="2.2.1.9" evidence="6"/>
<name>A0A2X4PHH7_9PORP</name>
<evidence type="ECO:0000256" key="5">
    <source>
        <dbReference type="ARBA" id="ARBA00023211"/>
    </source>
</evidence>
<dbReference type="EMBL" id="LS483447">
    <property type="protein sequence ID" value="SQH73414.1"/>
    <property type="molecule type" value="Genomic_DNA"/>
</dbReference>
<reference evidence="8 9" key="1">
    <citation type="submission" date="2018-06" db="EMBL/GenBank/DDBJ databases">
        <authorList>
            <consortium name="Pathogen Informatics"/>
            <person name="Doyle S."/>
        </authorList>
    </citation>
    <scope>NUCLEOTIDE SEQUENCE [LARGE SCALE GENOMIC DNA]</scope>
    <source>
        <strain evidence="8 9">NCTC12858</strain>
    </source>
</reference>
<evidence type="ECO:0000313" key="9">
    <source>
        <dbReference type="Proteomes" id="UP000249300"/>
    </source>
</evidence>
<dbReference type="GO" id="GO:0030145">
    <property type="term" value="F:manganese ion binding"/>
    <property type="evidence" value="ECO:0007669"/>
    <property type="project" value="UniProtKB-UniRule"/>
</dbReference>
<comment type="cofactor">
    <cofactor evidence="6">
        <name>thiamine diphosphate</name>
        <dbReference type="ChEBI" id="CHEBI:58937"/>
    </cofactor>
    <text evidence="6">Binds 1 thiamine pyrophosphate per subunit.</text>
</comment>
<dbReference type="InterPro" id="IPR029061">
    <property type="entry name" value="THDP-binding"/>
</dbReference>
<dbReference type="GO" id="GO:0000287">
    <property type="term" value="F:magnesium ion binding"/>
    <property type="evidence" value="ECO:0007669"/>
    <property type="project" value="UniProtKB-UniRule"/>
</dbReference>
<evidence type="ECO:0000256" key="3">
    <source>
        <dbReference type="ARBA" id="ARBA00022842"/>
    </source>
</evidence>
<dbReference type="PANTHER" id="PTHR42916">
    <property type="entry name" value="2-SUCCINYL-5-ENOLPYRUVYL-6-HYDROXY-3-CYCLOHEXENE-1-CARBOXYLATE SYNTHASE"/>
    <property type="match status" value="1"/>
</dbReference>
<dbReference type="CDD" id="cd02009">
    <property type="entry name" value="TPP_SHCHC_synthase"/>
    <property type="match status" value="1"/>
</dbReference>
<dbReference type="GO" id="GO:0070204">
    <property type="term" value="F:2-succinyl-5-enolpyruvyl-6-hydroxy-3-cyclohexene-1-carboxylic-acid synthase activity"/>
    <property type="evidence" value="ECO:0007669"/>
    <property type="project" value="UniProtKB-UniRule"/>
</dbReference>
<dbReference type="SUPFAM" id="SSF52518">
    <property type="entry name" value="Thiamin diphosphate-binding fold (THDP-binding)"/>
    <property type="match status" value="2"/>
</dbReference>
<dbReference type="PANTHER" id="PTHR42916:SF1">
    <property type="entry name" value="PROTEIN PHYLLO, CHLOROPLASTIC"/>
    <property type="match status" value="1"/>
</dbReference>
<protein>
    <recommendedName>
        <fullName evidence="6">2-succinyl-5-enolpyruvyl-6-hydroxy-3-cyclohexene-1-carboxylate synthase</fullName>
        <shortName evidence="6">SEPHCHC synthase</shortName>
        <ecNumber evidence="6">2.2.1.9</ecNumber>
    </recommendedName>
    <alternativeName>
        <fullName evidence="6">Menaquinone biosynthesis protein MenD</fullName>
    </alternativeName>
</protein>
<dbReference type="InterPro" id="IPR004433">
    <property type="entry name" value="MenaQ_synth_MenD"/>
</dbReference>
<comment type="catalytic activity">
    <reaction evidence="6">
        <text>isochorismate + 2-oxoglutarate + H(+) = 5-enolpyruvoyl-6-hydroxy-2-succinyl-cyclohex-3-ene-1-carboxylate + CO2</text>
        <dbReference type="Rhea" id="RHEA:25593"/>
        <dbReference type="ChEBI" id="CHEBI:15378"/>
        <dbReference type="ChEBI" id="CHEBI:16526"/>
        <dbReference type="ChEBI" id="CHEBI:16810"/>
        <dbReference type="ChEBI" id="CHEBI:29780"/>
        <dbReference type="ChEBI" id="CHEBI:58818"/>
        <dbReference type="EC" id="2.2.1.9"/>
    </reaction>
</comment>
<keyword evidence="5 6" id="KW-0464">Manganese</keyword>
<keyword evidence="2 6" id="KW-0479">Metal-binding</keyword>
<dbReference type="InterPro" id="IPR012001">
    <property type="entry name" value="Thiamin_PyroP_enz_TPP-bd_dom"/>
</dbReference>
<evidence type="ECO:0000256" key="4">
    <source>
        <dbReference type="ARBA" id="ARBA00023052"/>
    </source>
</evidence>
<accession>A0A2X4PHH7</accession>
<dbReference type="Pfam" id="PF02776">
    <property type="entry name" value="TPP_enzyme_N"/>
    <property type="match status" value="1"/>
</dbReference>
<keyword evidence="6" id="KW-0474">Menaquinone biosynthesis</keyword>
<dbReference type="UniPathway" id="UPA01057">
    <property type="reaction ID" value="UER00164"/>
</dbReference>
<dbReference type="Proteomes" id="UP000249300">
    <property type="component" value="Chromosome 1"/>
</dbReference>
<dbReference type="UniPathway" id="UPA00079"/>
<keyword evidence="9" id="KW-1185">Reference proteome</keyword>
<comment type="pathway">
    <text evidence="6">Quinol/quinone metabolism; 1,4-dihydroxy-2-naphthoate biosynthesis; 1,4-dihydroxy-2-naphthoate from chorismate: step 2/7.</text>
</comment>